<dbReference type="CDD" id="cd10017">
    <property type="entry name" value="B3_DNA"/>
    <property type="match status" value="1"/>
</dbReference>
<accession>A0AAV1AVT7</accession>
<evidence type="ECO:0000256" key="7">
    <source>
        <dbReference type="ARBA" id="ARBA00023294"/>
    </source>
</evidence>
<evidence type="ECO:0000256" key="4">
    <source>
        <dbReference type="ARBA" id="ARBA00023125"/>
    </source>
</evidence>
<proteinExistence type="inferred from homology"/>
<dbReference type="InterPro" id="IPR015300">
    <property type="entry name" value="DNA-bd_pseudobarrel_sf"/>
</dbReference>
<comment type="similarity">
    <text evidence="2 8">Belongs to the ARF family.</text>
</comment>
<keyword evidence="7 8" id="KW-0927">Auxin signaling pathway</keyword>
<evidence type="ECO:0000259" key="9">
    <source>
        <dbReference type="PROSITE" id="PS50863"/>
    </source>
</evidence>
<keyword evidence="6 8" id="KW-0539">Nucleus</keyword>
<comment type="function">
    <text evidence="8">Auxin response factors (ARFs) are transcriptional factors that bind specifically to the DNA sequence 5'-TGTCTC-3' found in the auxin-responsive promoter elements (AuxREs).</text>
</comment>
<dbReference type="EMBL" id="OX451740">
    <property type="protein sequence ID" value="CAI8614594.1"/>
    <property type="molecule type" value="Genomic_DNA"/>
</dbReference>
<feature type="domain" description="TF-B3" evidence="9">
    <location>
        <begin position="165"/>
        <end position="220"/>
    </location>
</feature>
<gene>
    <name evidence="10" type="ORF">VFH_V137320</name>
</gene>
<dbReference type="PANTHER" id="PTHR31384">
    <property type="entry name" value="AUXIN RESPONSE FACTOR 4-RELATED"/>
    <property type="match status" value="1"/>
</dbReference>
<evidence type="ECO:0000256" key="6">
    <source>
        <dbReference type="ARBA" id="ARBA00023242"/>
    </source>
</evidence>
<dbReference type="InterPro" id="IPR044835">
    <property type="entry name" value="ARF_plant"/>
</dbReference>
<dbReference type="SUPFAM" id="SSF101936">
    <property type="entry name" value="DNA-binding pseudobarrel domain"/>
    <property type="match status" value="1"/>
</dbReference>
<keyword evidence="3 8" id="KW-0805">Transcription regulation</keyword>
<comment type="subcellular location">
    <subcellularLocation>
        <location evidence="1 8">Nucleus</location>
    </subcellularLocation>
</comment>
<dbReference type="Gene3D" id="2.40.330.10">
    <property type="entry name" value="DNA-binding pseudobarrel domain"/>
    <property type="match status" value="1"/>
</dbReference>
<evidence type="ECO:0000256" key="1">
    <source>
        <dbReference type="ARBA" id="ARBA00004123"/>
    </source>
</evidence>
<dbReference type="GO" id="GO:0009734">
    <property type="term" value="P:auxin-activated signaling pathway"/>
    <property type="evidence" value="ECO:0007669"/>
    <property type="project" value="UniProtKB-KW"/>
</dbReference>
<dbReference type="AlphaFoldDB" id="A0AAV1AVT7"/>
<dbReference type="InterPro" id="IPR010525">
    <property type="entry name" value="ARF_dom"/>
</dbReference>
<reference evidence="10 11" key="1">
    <citation type="submission" date="2023-01" db="EMBL/GenBank/DDBJ databases">
        <authorList>
            <person name="Kreplak J."/>
        </authorList>
    </citation>
    <scope>NUCLEOTIDE SEQUENCE [LARGE SCALE GENOMIC DNA]</scope>
</reference>
<dbReference type="PANTHER" id="PTHR31384:SF39">
    <property type="entry name" value="AUXIN RESPONSE FACTOR"/>
    <property type="match status" value="1"/>
</dbReference>
<evidence type="ECO:0000256" key="8">
    <source>
        <dbReference type="RuleBase" id="RU004561"/>
    </source>
</evidence>
<keyword evidence="4 8" id="KW-0238">DNA-binding</keyword>
<dbReference type="Pfam" id="PF02362">
    <property type="entry name" value="B3"/>
    <property type="match status" value="1"/>
</dbReference>
<sequence>METSTIGGNRESEKMKIDGNKDVDPQLWHAVAGGMVRIPELNSKIFYFPQGHAEHAYEPVNFPADINIPSKILCRVAAVHYRADPDTDELYAKLRLVPLHPSDVNFDDDAVAGVDDNLMQSYSKTLTQSDAYRGGFACPKNCAEIIFPPLDYSDKLPSQDIYPVDVHGKMWKFRHIYSTRNILTTGWSDFVTNKQLDSGDSVVFVKAANSDLHIGIRRSKNGNGLKIRDRIMDREKVKAEDVIEAIQLGVNIQPFDVVYYPWVGTPVFFVKTSLIRTALQIGWGCGMRFKMAFETEDSSKINWLMGTIASVEAADPAWPDSLWRLLRVTWDEPVLTNMKMVNPWQVKITSDMPSKKKRKLSQRPTFPIDGQLSMPTFPNNFQTRETSTACMHGARHDHFSHLKNIPVYNPALQMESTIENNSCSIPISTQPSEKLDHLKPDQILLFGKPIQDLLKRSSGERLECKKDALAEETVESEDSGKN</sequence>
<protein>
    <recommendedName>
        <fullName evidence="8">Auxin response factor</fullName>
    </recommendedName>
</protein>
<evidence type="ECO:0000256" key="3">
    <source>
        <dbReference type="ARBA" id="ARBA00023015"/>
    </source>
</evidence>
<dbReference type="Pfam" id="PF06507">
    <property type="entry name" value="ARF_AD"/>
    <property type="match status" value="1"/>
</dbReference>
<evidence type="ECO:0000313" key="11">
    <source>
        <dbReference type="Proteomes" id="UP001157006"/>
    </source>
</evidence>
<evidence type="ECO:0000256" key="2">
    <source>
        <dbReference type="ARBA" id="ARBA00007853"/>
    </source>
</evidence>
<organism evidence="10 11">
    <name type="scientific">Vicia faba</name>
    <name type="common">Broad bean</name>
    <name type="synonym">Faba vulgaris</name>
    <dbReference type="NCBI Taxonomy" id="3906"/>
    <lineage>
        <taxon>Eukaryota</taxon>
        <taxon>Viridiplantae</taxon>
        <taxon>Streptophyta</taxon>
        <taxon>Embryophyta</taxon>
        <taxon>Tracheophyta</taxon>
        <taxon>Spermatophyta</taxon>
        <taxon>Magnoliopsida</taxon>
        <taxon>eudicotyledons</taxon>
        <taxon>Gunneridae</taxon>
        <taxon>Pentapetalae</taxon>
        <taxon>rosids</taxon>
        <taxon>fabids</taxon>
        <taxon>Fabales</taxon>
        <taxon>Fabaceae</taxon>
        <taxon>Papilionoideae</taxon>
        <taxon>50 kb inversion clade</taxon>
        <taxon>NPAAA clade</taxon>
        <taxon>Hologalegina</taxon>
        <taxon>IRL clade</taxon>
        <taxon>Fabeae</taxon>
        <taxon>Vicia</taxon>
    </lineage>
</organism>
<evidence type="ECO:0000313" key="10">
    <source>
        <dbReference type="EMBL" id="CAI8614594.1"/>
    </source>
</evidence>
<comment type="subunit">
    <text evidence="8">Homodimers and heterodimers.</text>
</comment>
<keyword evidence="11" id="KW-1185">Reference proteome</keyword>
<keyword evidence="5 8" id="KW-0804">Transcription</keyword>
<dbReference type="GO" id="GO:0003677">
    <property type="term" value="F:DNA binding"/>
    <property type="evidence" value="ECO:0007669"/>
    <property type="project" value="UniProtKB-KW"/>
</dbReference>
<name>A0AAV1AVT7_VICFA</name>
<dbReference type="Gene3D" id="2.30.30.1040">
    <property type="match status" value="1"/>
</dbReference>
<dbReference type="GO" id="GO:0006355">
    <property type="term" value="P:regulation of DNA-templated transcription"/>
    <property type="evidence" value="ECO:0007669"/>
    <property type="project" value="InterPro"/>
</dbReference>
<evidence type="ECO:0000256" key="5">
    <source>
        <dbReference type="ARBA" id="ARBA00023163"/>
    </source>
</evidence>
<dbReference type="GO" id="GO:0005634">
    <property type="term" value="C:nucleus"/>
    <property type="evidence" value="ECO:0007669"/>
    <property type="project" value="UniProtKB-SubCell"/>
</dbReference>
<dbReference type="SMART" id="SM01019">
    <property type="entry name" value="B3"/>
    <property type="match status" value="1"/>
</dbReference>
<dbReference type="PROSITE" id="PS50863">
    <property type="entry name" value="B3"/>
    <property type="match status" value="1"/>
</dbReference>
<dbReference type="Proteomes" id="UP001157006">
    <property type="component" value="Chromosome 5"/>
</dbReference>
<dbReference type="InterPro" id="IPR003340">
    <property type="entry name" value="B3_DNA-bd"/>
</dbReference>